<dbReference type="Proteomes" id="UP000829398">
    <property type="component" value="Chromosome 4"/>
</dbReference>
<reference evidence="2" key="1">
    <citation type="journal article" date="2023" name="Hortic. Res.">
        <title>A chromosome-level phased genome enabling allele-level studies in sweet orange: a case study on citrus Huanglongbing tolerance.</title>
        <authorList>
            <person name="Wu B."/>
            <person name="Yu Q."/>
            <person name="Deng Z."/>
            <person name="Duan Y."/>
            <person name="Luo F."/>
            <person name="Gmitter F. Jr."/>
        </authorList>
    </citation>
    <scope>NUCLEOTIDE SEQUENCE [LARGE SCALE GENOMIC DNA]</scope>
    <source>
        <strain evidence="2">cv. Valencia</strain>
    </source>
</reference>
<accession>A0ACB8LAW6</accession>
<gene>
    <name evidence="1" type="ORF">KPL71_012386</name>
</gene>
<evidence type="ECO:0000313" key="2">
    <source>
        <dbReference type="Proteomes" id="UP000829398"/>
    </source>
</evidence>
<organism evidence="1 2">
    <name type="scientific">Citrus sinensis</name>
    <name type="common">Sweet orange</name>
    <name type="synonym">Citrus aurantium var. sinensis</name>
    <dbReference type="NCBI Taxonomy" id="2711"/>
    <lineage>
        <taxon>Eukaryota</taxon>
        <taxon>Viridiplantae</taxon>
        <taxon>Streptophyta</taxon>
        <taxon>Embryophyta</taxon>
        <taxon>Tracheophyta</taxon>
        <taxon>Spermatophyta</taxon>
        <taxon>Magnoliopsida</taxon>
        <taxon>eudicotyledons</taxon>
        <taxon>Gunneridae</taxon>
        <taxon>Pentapetalae</taxon>
        <taxon>rosids</taxon>
        <taxon>malvids</taxon>
        <taxon>Sapindales</taxon>
        <taxon>Rutaceae</taxon>
        <taxon>Aurantioideae</taxon>
        <taxon>Citrus</taxon>
    </lineage>
</organism>
<keyword evidence="2" id="KW-1185">Reference proteome</keyword>
<name>A0ACB8LAW6_CITSI</name>
<evidence type="ECO:0000313" key="1">
    <source>
        <dbReference type="EMBL" id="KAH9770464.1"/>
    </source>
</evidence>
<dbReference type="EMBL" id="CM039173">
    <property type="protein sequence ID" value="KAH9770464.1"/>
    <property type="molecule type" value="Genomic_DNA"/>
</dbReference>
<sequence>MRPPTLNIFPSQPMHVEPSSTNNHKAATALVSSTTNNSSKRPSEPSMELANARNNAPSSGPETAKAIKREGNRKGPTSSNSEHEGPKTPDPKTLRRLAQNREAARKSRLRKKGMFFGGILGGEQGLPVGISNISSEAAVFDMEYARWLEVHHRLMCELRAAVQEHLPENELRLYVDNCLAHYDEIMNLKGMVAKTDVFHLVSGLWKSPAERCFLWLGGFRPSELIKVILSQIEPLTEQQILGICGLQQSTQEAEDALSQGLEALNQSILDTIASDSLSCPPNMANYMGQMAVAMNKLSTLEGFVRQADNLRHQTIHRLNQILTTRQAARCLLAIAEYFHRLRALSSLWMARPRQE</sequence>
<comment type="caution">
    <text evidence="1">The sequence shown here is derived from an EMBL/GenBank/DDBJ whole genome shotgun (WGS) entry which is preliminary data.</text>
</comment>
<protein>
    <submittedName>
        <fullName evidence="1">Transcription factor TGA10</fullName>
    </submittedName>
</protein>
<proteinExistence type="predicted"/>